<evidence type="ECO:0000256" key="3">
    <source>
        <dbReference type="ARBA" id="ARBA00022801"/>
    </source>
</evidence>
<comment type="caution">
    <text evidence="8">The sequence shown here is derived from an EMBL/GenBank/DDBJ whole genome shotgun (WGS) entry which is preliminary data.</text>
</comment>
<dbReference type="FunFam" id="3.90.190.10:FF:000006">
    <property type="entry name" value="Dual specificity protein phosphatase CDC14B"/>
    <property type="match status" value="1"/>
</dbReference>
<reference evidence="8 9" key="1">
    <citation type="submission" date="2022-07" db="EMBL/GenBank/DDBJ databases">
        <title>Genome-wide signatures of adaptation to extreme environments.</title>
        <authorList>
            <person name="Cho C.H."/>
            <person name="Yoon H.S."/>
        </authorList>
    </citation>
    <scope>NUCLEOTIDE SEQUENCE [LARGE SCALE GENOMIC DNA]</scope>
    <source>
        <strain evidence="8 9">108.79 E11</strain>
    </source>
</reference>
<accession>A0AAV9IEK3</accession>
<gene>
    <name evidence="8" type="ORF">GAYE_SCF16G3691</name>
</gene>
<dbReference type="SUPFAM" id="SSF52799">
    <property type="entry name" value="(Phosphotyrosine protein) phosphatases II"/>
    <property type="match status" value="2"/>
</dbReference>
<name>A0AAV9IEK3_9RHOD</name>
<dbReference type="EMBL" id="JANCYU010000033">
    <property type="protein sequence ID" value="KAK4525782.1"/>
    <property type="molecule type" value="Genomic_DNA"/>
</dbReference>
<feature type="domain" description="Tyrosine specific protein phosphatases" evidence="7">
    <location>
        <begin position="404"/>
        <end position="466"/>
    </location>
</feature>
<dbReference type="Gene3D" id="3.90.190.10">
    <property type="entry name" value="Protein tyrosine phosphatase superfamily"/>
    <property type="match status" value="2"/>
</dbReference>
<dbReference type="CDD" id="cd17657">
    <property type="entry name" value="CDC14_N"/>
    <property type="match status" value="1"/>
</dbReference>
<evidence type="ECO:0000256" key="2">
    <source>
        <dbReference type="ARBA" id="ARBA00013064"/>
    </source>
</evidence>
<evidence type="ECO:0000256" key="4">
    <source>
        <dbReference type="ARBA" id="ARBA00022912"/>
    </source>
</evidence>
<dbReference type="InterPro" id="IPR029021">
    <property type="entry name" value="Prot-tyrosine_phosphatase-like"/>
</dbReference>
<dbReference type="PROSITE" id="PS50054">
    <property type="entry name" value="TYR_PHOSPHATASE_DUAL"/>
    <property type="match status" value="1"/>
</dbReference>
<feature type="region of interest" description="Disordered" evidence="5">
    <location>
        <begin position="101"/>
        <end position="135"/>
    </location>
</feature>
<dbReference type="PANTHER" id="PTHR23339">
    <property type="entry name" value="TYROSINE SPECIFIC PROTEIN PHOSPHATASE AND DUAL SPECIFICITY PROTEIN PHOSPHATASE"/>
    <property type="match status" value="1"/>
</dbReference>
<dbReference type="InterPro" id="IPR020422">
    <property type="entry name" value="TYR_PHOSPHATASE_DUAL_dom"/>
</dbReference>
<dbReference type="GO" id="GO:0004725">
    <property type="term" value="F:protein tyrosine phosphatase activity"/>
    <property type="evidence" value="ECO:0007669"/>
    <property type="project" value="UniProtKB-EC"/>
</dbReference>
<protein>
    <recommendedName>
        <fullName evidence="2">protein-tyrosine-phosphatase</fullName>
        <ecNumber evidence="2">3.1.3.48</ecNumber>
    </recommendedName>
</protein>
<dbReference type="InterPro" id="IPR029260">
    <property type="entry name" value="DSPn"/>
</dbReference>
<evidence type="ECO:0000259" key="6">
    <source>
        <dbReference type="PROSITE" id="PS50054"/>
    </source>
</evidence>
<evidence type="ECO:0000256" key="1">
    <source>
        <dbReference type="ARBA" id="ARBA00007315"/>
    </source>
</evidence>
<comment type="similarity">
    <text evidence="1">Belongs to the protein-tyrosine phosphatase family. Non-receptor class CDC14 subfamily.</text>
</comment>
<dbReference type="Pfam" id="PF14671">
    <property type="entry name" value="DSPn"/>
    <property type="match status" value="1"/>
</dbReference>
<dbReference type="InterPro" id="IPR000387">
    <property type="entry name" value="Tyr_Pase_dom"/>
</dbReference>
<dbReference type="Pfam" id="PF22785">
    <property type="entry name" value="Tc-R-P"/>
    <property type="match status" value="1"/>
</dbReference>
<evidence type="ECO:0000313" key="8">
    <source>
        <dbReference type="EMBL" id="KAK4525782.1"/>
    </source>
</evidence>
<evidence type="ECO:0000313" key="9">
    <source>
        <dbReference type="Proteomes" id="UP001300502"/>
    </source>
</evidence>
<proteinExistence type="inferred from homology"/>
<evidence type="ECO:0000256" key="5">
    <source>
        <dbReference type="SAM" id="MobiDB-lite"/>
    </source>
</evidence>
<dbReference type="CDD" id="cd14499">
    <property type="entry name" value="CDC14_C"/>
    <property type="match status" value="1"/>
</dbReference>
<sequence>MSREIGGIQFRQLNLGFWFLKTCVLQQLVNSRRFVRRYQESHSRRSKQNLSTLQRMAEESVWRQWEQVCCEILQGKLAFFPLNESLWELVSYRVLRTKAKSDPSATTDSGCSMENTVSTEKHKRSSTCSEPMDLERQENSSEKLMNALTISPTSPMSFALLQYSENENHYSLRQKELVGEFYSVDELLTYEPFCADFGPLNLGQLYRFIQLTDQKMADADGSCVYFYCKDEDKYISNAAVLIAGYAIFRLGMSADDIYRILEKLEPRFCYFKDASFVKSSFQLTVKDCIDALDKARSNGFFDPDQFDIEEYEFFEQPLHGDLNWIVPGKLVAFSGPTAVRTLSPDGSRSFTPEDYIPYFRKKNVTCVVRLNNKMYEARRFVDAGIHHYDLYFDDGATPSRTIVRQFLNICTTEQGAVAVHCKAGLGRTGTLICCALMRYYNFRAAEAIAWVRICRPGSVLGRQQSFLVRQEMEIVSGDIFIDNETEQPQHQDENTQEIPDWKTAQRNKTTTTTTTVIISETTRTPRTSQLGRSLTTCTIKEPDPVFLSSSFPP</sequence>
<organism evidence="8 9">
    <name type="scientific">Galdieria yellowstonensis</name>
    <dbReference type="NCBI Taxonomy" id="3028027"/>
    <lineage>
        <taxon>Eukaryota</taxon>
        <taxon>Rhodophyta</taxon>
        <taxon>Bangiophyceae</taxon>
        <taxon>Galdieriales</taxon>
        <taxon>Galdieriaceae</taxon>
        <taxon>Galdieria</taxon>
    </lineage>
</organism>
<dbReference type="InterPro" id="IPR016130">
    <property type="entry name" value="Tyr_Pase_AS"/>
</dbReference>
<keyword evidence="3" id="KW-0378">Hydrolase</keyword>
<dbReference type="Proteomes" id="UP001300502">
    <property type="component" value="Unassembled WGS sequence"/>
</dbReference>
<dbReference type="EC" id="3.1.3.48" evidence="2"/>
<dbReference type="InterPro" id="IPR050561">
    <property type="entry name" value="PTP"/>
</dbReference>
<feature type="domain" description="Tyrosine-protein phosphatase" evidence="6">
    <location>
        <begin position="320"/>
        <end position="480"/>
    </location>
</feature>
<keyword evidence="4" id="KW-0904">Protein phosphatase</keyword>
<dbReference type="PROSITE" id="PS00383">
    <property type="entry name" value="TYR_PHOSPHATASE_1"/>
    <property type="match status" value="1"/>
</dbReference>
<dbReference type="AlphaFoldDB" id="A0AAV9IEK3"/>
<dbReference type="PROSITE" id="PS50056">
    <property type="entry name" value="TYR_PHOSPHATASE_2"/>
    <property type="match status" value="1"/>
</dbReference>
<feature type="compositionally biased region" description="Polar residues" evidence="5">
    <location>
        <begin position="103"/>
        <end position="118"/>
    </location>
</feature>
<dbReference type="InterPro" id="IPR044506">
    <property type="entry name" value="CDC14_C"/>
</dbReference>
<keyword evidence="9" id="KW-1185">Reference proteome</keyword>
<evidence type="ECO:0000259" key="7">
    <source>
        <dbReference type="PROSITE" id="PS50056"/>
    </source>
</evidence>